<dbReference type="EMBL" id="JACHLY010000001">
    <property type="protein sequence ID" value="MBB6000066.1"/>
    <property type="molecule type" value="Genomic_DNA"/>
</dbReference>
<feature type="region of interest" description="Disordered" evidence="1">
    <location>
        <begin position="302"/>
        <end position="588"/>
    </location>
</feature>
<organism evidence="3 4">
    <name type="scientific">Streptomonospora salina</name>
    <dbReference type="NCBI Taxonomy" id="104205"/>
    <lineage>
        <taxon>Bacteria</taxon>
        <taxon>Bacillati</taxon>
        <taxon>Actinomycetota</taxon>
        <taxon>Actinomycetes</taxon>
        <taxon>Streptosporangiales</taxon>
        <taxon>Nocardiopsidaceae</taxon>
        <taxon>Streptomonospora</taxon>
    </lineage>
</organism>
<feature type="compositionally biased region" description="Low complexity" evidence="1">
    <location>
        <begin position="315"/>
        <end position="336"/>
    </location>
</feature>
<feature type="transmembrane region" description="Helical" evidence="2">
    <location>
        <begin position="202"/>
        <end position="223"/>
    </location>
</feature>
<feature type="transmembrane region" description="Helical" evidence="2">
    <location>
        <begin position="172"/>
        <end position="190"/>
    </location>
</feature>
<feature type="transmembrane region" description="Helical" evidence="2">
    <location>
        <begin position="91"/>
        <end position="108"/>
    </location>
</feature>
<feature type="transmembrane region" description="Helical" evidence="2">
    <location>
        <begin position="144"/>
        <end position="166"/>
    </location>
</feature>
<dbReference type="AlphaFoldDB" id="A0A841EAN8"/>
<name>A0A841EAN8_9ACTN</name>
<protein>
    <submittedName>
        <fullName evidence="3">Putative membrane protein YqjE</fullName>
    </submittedName>
</protein>
<dbReference type="GO" id="GO:0030255">
    <property type="term" value="P:protein secretion by the type IV secretion system"/>
    <property type="evidence" value="ECO:0007669"/>
    <property type="project" value="InterPro"/>
</dbReference>
<proteinExistence type="predicted"/>
<reference evidence="3 4" key="1">
    <citation type="submission" date="2020-08" db="EMBL/GenBank/DDBJ databases">
        <title>Sequencing the genomes of 1000 actinobacteria strains.</title>
        <authorList>
            <person name="Klenk H.-P."/>
        </authorList>
    </citation>
    <scope>NUCLEOTIDE SEQUENCE [LARGE SCALE GENOMIC DNA]</scope>
    <source>
        <strain evidence="3 4">DSM 44593</strain>
    </source>
</reference>
<dbReference type="Proteomes" id="UP000578077">
    <property type="component" value="Unassembled WGS sequence"/>
</dbReference>
<feature type="compositionally biased region" description="Low complexity" evidence="1">
    <location>
        <begin position="460"/>
        <end position="470"/>
    </location>
</feature>
<feature type="transmembrane region" description="Helical" evidence="2">
    <location>
        <begin position="62"/>
        <end position="79"/>
    </location>
</feature>
<keyword evidence="2" id="KW-0472">Membrane</keyword>
<comment type="caution">
    <text evidence="3">The sequence shown here is derived from an EMBL/GenBank/DDBJ whole genome shotgun (WGS) entry which is preliminary data.</text>
</comment>
<sequence length="588" mass="62160">MPAELADCGALEVSCHVSNWFYDLVTGALEPLMGWLGARAFHTPAPGGGVVSLWEQMLQTTTVLYLLAVLAGGVAVMSHESLQQRYSAREILPRLVIGFVAAHASLWISREMIAGSNGIAAGVAAMGIDAGRAATRFQKRLDTLLVDATVFIVLMLVVVIVLLVVWCVMEAVRIAMTITLVVAAPLLLAFHALPYTQRLAALWWRSMAGVLAMPVAQSLAFSTLMRVAFQGETHVIDESSEDWLVSVSLLLTVLYIQLRVPFWIMRLVWQNNVGSSPLAAAVRTAVMALVFRRVLPSLGRGSSAAASSGSGGGSAAAAGRSGPRRGSGAAGAAGRPSGSGGPGGTRVRRLRSPSQVGSPQSHAASHRGEEDARSTAAGAPPRPALGSRRTSGTRPSGSTGGEVGPPTRPNGGTMASPDPAPTNQGRDGVQLPLFARPRRWRQGVLPTPPPTRVPGRRTTQRQGEAPAPRSGPEEPPQPGPGQQALFPAPRPAPSVRPHRPRVAEPPPAPRGARRRTTQRWGDVAPDPPEQQPAQPGRGQRALFPTPRTPPSATSAQPQSPRRSRADPSAARPRPQAPRRPNRRKDDDA</sequence>
<gene>
    <name evidence="3" type="ORF">HNR25_003817</name>
</gene>
<evidence type="ECO:0000313" key="4">
    <source>
        <dbReference type="Proteomes" id="UP000578077"/>
    </source>
</evidence>
<feature type="transmembrane region" description="Helical" evidence="2">
    <location>
        <begin position="243"/>
        <end position="262"/>
    </location>
</feature>
<feature type="compositionally biased region" description="Low complexity" evidence="1">
    <location>
        <begin position="550"/>
        <end position="573"/>
    </location>
</feature>
<accession>A0A841EAN8</accession>
<dbReference type="InterPro" id="IPR045782">
    <property type="entry name" value="TrbL_3"/>
</dbReference>
<keyword evidence="4" id="KW-1185">Reference proteome</keyword>
<evidence type="ECO:0000256" key="2">
    <source>
        <dbReference type="SAM" id="Phobius"/>
    </source>
</evidence>
<keyword evidence="2" id="KW-1133">Transmembrane helix</keyword>
<dbReference type="RefSeq" id="WP_184637261.1">
    <property type="nucleotide sequence ID" value="NZ_BAABKT010000012.1"/>
</dbReference>
<evidence type="ECO:0000256" key="1">
    <source>
        <dbReference type="SAM" id="MobiDB-lite"/>
    </source>
</evidence>
<dbReference type="Pfam" id="PF19590">
    <property type="entry name" value="TrbL_3"/>
    <property type="match status" value="1"/>
</dbReference>
<feature type="compositionally biased region" description="Low complexity" evidence="1">
    <location>
        <begin position="386"/>
        <end position="397"/>
    </location>
</feature>
<feature type="compositionally biased region" description="Polar residues" evidence="1">
    <location>
        <begin position="352"/>
        <end position="363"/>
    </location>
</feature>
<keyword evidence="2" id="KW-0812">Transmembrane</keyword>
<evidence type="ECO:0000313" key="3">
    <source>
        <dbReference type="EMBL" id="MBB6000066.1"/>
    </source>
</evidence>